<evidence type="ECO:0000313" key="3">
    <source>
        <dbReference type="Proteomes" id="UP000673383"/>
    </source>
</evidence>
<protein>
    <submittedName>
        <fullName evidence="2">Nucleoside phosphorylase</fullName>
    </submittedName>
</protein>
<accession>A0A8I1YDT1</accession>
<dbReference type="CDD" id="cd09008">
    <property type="entry name" value="MTAN"/>
    <property type="match status" value="1"/>
</dbReference>
<dbReference type="Pfam" id="PF01048">
    <property type="entry name" value="PNP_UDP_1"/>
    <property type="match status" value="1"/>
</dbReference>
<dbReference type="Proteomes" id="UP000673383">
    <property type="component" value="Unassembled WGS sequence"/>
</dbReference>
<dbReference type="GO" id="GO:0003824">
    <property type="term" value="F:catalytic activity"/>
    <property type="evidence" value="ECO:0007669"/>
    <property type="project" value="InterPro"/>
</dbReference>
<dbReference type="InterPro" id="IPR035994">
    <property type="entry name" value="Nucleoside_phosphorylase_sf"/>
</dbReference>
<dbReference type="Gene3D" id="3.40.50.1580">
    <property type="entry name" value="Nucleoside phosphorylase domain"/>
    <property type="match status" value="1"/>
</dbReference>
<dbReference type="PANTHER" id="PTHR46082:SF6">
    <property type="entry name" value="AAA+ ATPASE DOMAIN-CONTAINING PROTEIN-RELATED"/>
    <property type="match status" value="1"/>
</dbReference>
<comment type="caution">
    <text evidence="2">The sequence shown here is derived from an EMBL/GenBank/DDBJ whole genome shotgun (WGS) entry which is preliminary data.</text>
</comment>
<feature type="domain" description="Nucleoside phosphorylase" evidence="1">
    <location>
        <begin position="328"/>
        <end position="593"/>
    </location>
</feature>
<dbReference type="RefSeq" id="WP_209945974.1">
    <property type="nucleotide sequence ID" value="NZ_JAFICZ010000001.1"/>
</dbReference>
<proteinExistence type="predicted"/>
<dbReference type="AlphaFoldDB" id="A0A8I1YDT1"/>
<sequence>MGLLHDDALKVKRWALNSLALIGSQSNVRAIVEAIQRNRNDPDILGAGVSALCALLPAAEARKELERADLPIQGAILMAAVQHSGHFQSELRTARVRVDYAAPPELRLAGVLVGLDKAPEHLFSLNAFNHEVIGELNSHPDPIVAQYSIWATYENPKLSLKNLRLPLHDVEAKPPNIRKYVYQLAVKDVQTAQDNYDFLVLGSEDPAPEARAGLATGLRGIYFDGLEALVIDWFNDEDVDRVKQRLLEHMARNSDNCAAYAAPALRAYESADAGSLTRARLEAAARNTSLYPAMKRIEYAAEGRDLFQMEKQAAPRLSEAHEHAQNAKVLIVTALPKENAAVRAVLDETASLGKLGDSNLYCVGAFVEGAVRRTVILASAGMGKVNAATVTTNALRSFPEVEHIVMVGIAGGCPNRVKPDEHVRLGDIVFSNHGGVIEYDFVKETREERKIRSSPQRPSAKLLQAASQLVTRGLMNERPWEAHLSHAIVKLGDKFARPSVSNDVLHEDGKPVPHPAQDTAVDFPRVHGGTIGTADTLLKNDITRNQLRDQFNVRAVEMETSGLQNAAWSHGKDIFVVRGICDYCDEHKNDVWQNYAAVVAAAYTRALVEEMPIEWF</sequence>
<organism evidence="2 3">
    <name type="scientific">Bradyrhizobium elkanii</name>
    <dbReference type="NCBI Taxonomy" id="29448"/>
    <lineage>
        <taxon>Bacteria</taxon>
        <taxon>Pseudomonadati</taxon>
        <taxon>Pseudomonadota</taxon>
        <taxon>Alphaproteobacteria</taxon>
        <taxon>Hyphomicrobiales</taxon>
        <taxon>Nitrobacteraceae</taxon>
        <taxon>Bradyrhizobium</taxon>
    </lineage>
</organism>
<dbReference type="PANTHER" id="PTHR46082">
    <property type="entry name" value="ATP/GTP-BINDING PROTEIN-RELATED"/>
    <property type="match status" value="1"/>
</dbReference>
<reference evidence="2" key="1">
    <citation type="submission" date="2021-02" db="EMBL/GenBank/DDBJ databases">
        <title>Genomic Encyclopedia of Type Strains, Phase IV (KMG-V): Genome sequencing to study the core and pangenomes of soil and plant-associated prokaryotes.</title>
        <authorList>
            <person name="Whitman W."/>
        </authorList>
    </citation>
    <scope>NUCLEOTIDE SEQUENCE</scope>
    <source>
        <strain evidence="2">USDA 406</strain>
    </source>
</reference>
<dbReference type="EMBL" id="JAFICZ010000001">
    <property type="protein sequence ID" value="MBP1299809.1"/>
    <property type="molecule type" value="Genomic_DNA"/>
</dbReference>
<name>A0A8I1YDT1_BRAEL</name>
<dbReference type="InterPro" id="IPR000845">
    <property type="entry name" value="Nucleoside_phosphorylase_d"/>
</dbReference>
<dbReference type="GO" id="GO:0009116">
    <property type="term" value="P:nucleoside metabolic process"/>
    <property type="evidence" value="ECO:0007669"/>
    <property type="project" value="InterPro"/>
</dbReference>
<evidence type="ECO:0000259" key="1">
    <source>
        <dbReference type="Pfam" id="PF01048"/>
    </source>
</evidence>
<gene>
    <name evidence="2" type="ORF">JOH49_009562</name>
</gene>
<dbReference type="SUPFAM" id="SSF53167">
    <property type="entry name" value="Purine and uridine phosphorylases"/>
    <property type="match status" value="1"/>
</dbReference>
<evidence type="ECO:0000313" key="2">
    <source>
        <dbReference type="EMBL" id="MBP1299809.1"/>
    </source>
</evidence>
<dbReference type="InterPro" id="IPR053137">
    <property type="entry name" value="NLR-like"/>
</dbReference>